<gene>
    <name evidence="1" type="ORF">HCUR_00786</name>
</gene>
<proteinExistence type="predicted"/>
<protein>
    <submittedName>
        <fullName evidence="1">Uncharacterized protein</fullName>
    </submittedName>
</protein>
<accession>A0A2S5R8W5</accession>
<dbReference type="InterPro" id="IPR051698">
    <property type="entry name" value="Transposase_11-like"/>
</dbReference>
<dbReference type="AlphaFoldDB" id="A0A2S5R8W5"/>
<evidence type="ECO:0000313" key="2">
    <source>
        <dbReference type="Proteomes" id="UP000239425"/>
    </source>
</evidence>
<dbReference type="PANTHER" id="PTHR30298:SF0">
    <property type="entry name" value="PROTEIN YBFL-RELATED"/>
    <property type="match status" value="1"/>
</dbReference>
<sequence>MDKSNELTALPKVLDWLNNRRSIVTINAMGCQNKIEDKIMDREEDYLFSLKGNQGNLSDDMTRLLRKLR</sequence>
<reference evidence="1 2" key="1">
    <citation type="submission" date="2017-11" db="EMBL/GenBank/DDBJ databases">
        <title>Comparative genomic analysis of Holospora spp., intranuclear symbionts of paramecia.</title>
        <authorList>
            <person name="Garushyants S.K."/>
            <person name="Beliavskaya A."/>
            <person name="Malko D.B."/>
            <person name="Logacheva M.D."/>
            <person name="Rautian M.S."/>
            <person name="Gelfand M.S."/>
        </authorList>
    </citation>
    <scope>NUCLEOTIDE SEQUENCE [LARGE SCALE GENOMIC DNA]</scope>
    <source>
        <strain evidence="2">02AZ16</strain>
    </source>
</reference>
<dbReference type="OrthoDB" id="8001376at2"/>
<name>A0A2S5R8W5_9PROT</name>
<evidence type="ECO:0000313" key="1">
    <source>
        <dbReference type="EMBL" id="PPE03771.1"/>
    </source>
</evidence>
<keyword evidence="2" id="KW-1185">Reference proteome</keyword>
<dbReference type="PANTHER" id="PTHR30298">
    <property type="entry name" value="H REPEAT-ASSOCIATED PREDICTED TRANSPOSASE"/>
    <property type="match status" value="1"/>
</dbReference>
<organism evidence="1 2">
    <name type="scientific">Holospora curviuscula</name>
    <dbReference type="NCBI Taxonomy" id="1082868"/>
    <lineage>
        <taxon>Bacteria</taxon>
        <taxon>Pseudomonadati</taxon>
        <taxon>Pseudomonadota</taxon>
        <taxon>Alphaproteobacteria</taxon>
        <taxon>Holosporales</taxon>
        <taxon>Holosporaceae</taxon>
        <taxon>Holospora</taxon>
    </lineage>
</organism>
<dbReference type="RefSeq" id="WP_104206808.1">
    <property type="nucleotide sequence ID" value="NZ_PHHC01000082.1"/>
</dbReference>
<dbReference type="EMBL" id="PHHC01000082">
    <property type="protein sequence ID" value="PPE03771.1"/>
    <property type="molecule type" value="Genomic_DNA"/>
</dbReference>
<comment type="caution">
    <text evidence="1">The sequence shown here is derived from an EMBL/GenBank/DDBJ whole genome shotgun (WGS) entry which is preliminary data.</text>
</comment>
<dbReference type="Proteomes" id="UP000239425">
    <property type="component" value="Unassembled WGS sequence"/>
</dbReference>